<sequence length="142" mass="16111">MEFSKIIAVTGKPGLFEILSQTKNSVIVKSLTDGKRLPITATHNVSLLENIAIYTYETEVPLATIFKTIANKEDNKATMSHKENGKKLEAYFEEILPDYDTDRVYVSNIKKVIQWYNLLANAEFDFSKLAIEETKEEEESAS</sequence>
<dbReference type="InterPro" id="IPR049280">
    <property type="entry name" value="DUF6852"/>
</dbReference>
<dbReference type="Gene3D" id="2.30.30.730">
    <property type="match status" value="1"/>
</dbReference>
<dbReference type="Proteomes" id="UP000231564">
    <property type="component" value="Chromosome MARIT"/>
</dbReference>
<proteinExistence type="predicted"/>
<dbReference type="EMBL" id="LT634361">
    <property type="protein sequence ID" value="SFZ82350.1"/>
    <property type="molecule type" value="Genomic_DNA"/>
</dbReference>
<organism evidence="3 4">
    <name type="scientific">Tenacibaculum maritimum NCIMB 2154</name>
    <dbReference type="NCBI Taxonomy" id="1349785"/>
    <lineage>
        <taxon>Bacteria</taxon>
        <taxon>Pseudomonadati</taxon>
        <taxon>Bacteroidota</taxon>
        <taxon>Flavobacteriia</taxon>
        <taxon>Flavobacteriales</taxon>
        <taxon>Flavobacteriaceae</taxon>
        <taxon>Tenacibaculum</taxon>
    </lineage>
</organism>
<dbReference type="Pfam" id="PF21186">
    <property type="entry name" value="DUF6852"/>
    <property type="match status" value="1"/>
</dbReference>
<dbReference type="RefSeq" id="WP_100211176.1">
    <property type="nucleotide sequence ID" value="NZ_CP138495.1"/>
</dbReference>
<dbReference type="GeneID" id="47723069"/>
<dbReference type="InterPro" id="IPR049281">
    <property type="entry name" value="BVU_3817-like_C_sf"/>
</dbReference>
<dbReference type="InterPro" id="IPR049282">
    <property type="entry name" value="BVU_3817_N_sf"/>
</dbReference>
<evidence type="ECO:0000313" key="3">
    <source>
        <dbReference type="EMBL" id="SFZ82350.1"/>
    </source>
</evidence>
<reference evidence="3 4" key="1">
    <citation type="submission" date="2016-11" db="EMBL/GenBank/DDBJ databases">
        <authorList>
            <person name="Jaros S."/>
            <person name="Januszkiewicz K."/>
            <person name="Wedrychowicz H."/>
        </authorList>
    </citation>
    <scope>NUCLEOTIDE SEQUENCE [LARGE SCALE GENOMIC DNA]</scope>
    <source>
        <strain evidence="3">NCIMB 2154T</strain>
    </source>
</reference>
<dbReference type="AlphaFoldDB" id="A0A2H1E9B4"/>
<feature type="domain" description="DUF5606" evidence="1">
    <location>
        <begin position="4"/>
        <end position="48"/>
    </location>
</feature>
<dbReference type="Gene3D" id="1.10.10.1650">
    <property type="match status" value="1"/>
</dbReference>
<evidence type="ECO:0000259" key="1">
    <source>
        <dbReference type="Pfam" id="PF18347"/>
    </source>
</evidence>
<protein>
    <submittedName>
        <fullName evidence="3">Uncharacterized protein</fullName>
    </submittedName>
</protein>
<feature type="domain" description="DUF6852" evidence="2">
    <location>
        <begin position="51"/>
        <end position="119"/>
    </location>
</feature>
<accession>A0A2H1E9B4</accession>
<name>A0A2H1E9B4_9FLAO</name>
<dbReference type="InterPro" id="IPR041218">
    <property type="entry name" value="DUF5606"/>
</dbReference>
<dbReference type="Pfam" id="PF18347">
    <property type="entry name" value="DUF5606"/>
    <property type="match status" value="1"/>
</dbReference>
<dbReference type="STRING" id="1349785.GCA_000509405_01895"/>
<keyword evidence="4" id="KW-1185">Reference proteome</keyword>
<dbReference type="KEGG" id="tmar:MARIT_1548"/>
<gene>
    <name evidence="3" type="ORF">MARIT_1548</name>
</gene>
<dbReference type="OrthoDB" id="675198at2"/>
<evidence type="ECO:0000259" key="2">
    <source>
        <dbReference type="Pfam" id="PF21186"/>
    </source>
</evidence>
<evidence type="ECO:0000313" key="4">
    <source>
        <dbReference type="Proteomes" id="UP000231564"/>
    </source>
</evidence>